<sequence length="51" mass="5889">MIFSQCFYKITSEDSKCFTRINVNGLMSLICVAFLWSTLKIFCSSYQMTST</sequence>
<keyword evidence="1" id="KW-0812">Transmembrane</keyword>
<dbReference type="AlphaFoldDB" id="A0AAF0ZTA4"/>
<protein>
    <submittedName>
        <fullName evidence="2">Uncharacterized protein</fullName>
    </submittedName>
</protein>
<proteinExistence type="predicted"/>
<keyword evidence="1" id="KW-0472">Membrane</keyword>
<keyword evidence="3" id="KW-1185">Reference proteome</keyword>
<accession>A0AAF0ZTA4</accession>
<name>A0AAF0ZTA4_SOLVR</name>
<keyword evidence="1" id="KW-1133">Transmembrane helix</keyword>
<reference evidence="2" key="1">
    <citation type="submission" date="2023-08" db="EMBL/GenBank/DDBJ databases">
        <title>A de novo genome assembly of Solanum verrucosum Schlechtendal, a Mexican diploid species geographically isolated from the other diploid A-genome species in potato relatives.</title>
        <authorList>
            <person name="Hosaka K."/>
        </authorList>
    </citation>
    <scope>NUCLEOTIDE SEQUENCE</scope>
    <source>
        <tissue evidence="2">Young leaves</tissue>
    </source>
</reference>
<feature type="transmembrane region" description="Helical" evidence="1">
    <location>
        <begin position="21"/>
        <end position="39"/>
    </location>
</feature>
<organism evidence="2 3">
    <name type="scientific">Solanum verrucosum</name>
    <dbReference type="NCBI Taxonomy" id="315347"/>
    <lineage>
        <taxon>Eukaryota</taxon>
        <taxon>Viridiplantae</taxon>
        <taxon>Streptophyta</taxon>
        <taxon>Embryophyta</taxon>
        <taxon>Tracheophyta</taxon>
        <taxon>Spermatophyta</taxon>
        <taxon>Magnoliopsida</taxon>
        <taxon>eudicotyledons</taxon>
        <taxon>Gunneridae</taxon>
        <taxon>Pentapetalae</taxon>
        <taxon>asterids</taxon>
        <taxon>lamiids</taxon>
        <taxon>Solanales</taxon>
        <taxon>Solanaceae</taxon>
        <taxon>Solanoideae</taxon>
        <taxon>Solaneae</taxon>
        <taxon>Solanum</taxon>
    </lineage>
</organism>
<dbReference type="Proteomes" id="UP001234989">
    <property type="component" value="Chromosome 10"/>
</dbReference>
<evidence type="ECO:0000256" key="1">
    <source>
        <dbReference type="SAM" id="Phobius"/>
    </source>
</evidence>
<dbReference type="EMBL" id="CP133621">
    <property type="protein sequence ID" value="WMV51512.1"/>
    <property type="molecule type" value="Genomic_DNA"/>
</dbReference>
<evidence type="ECO:0000313" key="3">
    <source>
        <dbReference type="Proteomes" id="UP001234989"/>
    </source>
</evidence>
<gene>
    <name evidence="2" type="ORF">MTR67_044897</name>
</gene>
<evidence type="ECO:0000313" key="2">
    <source>
        <dbReference type="EMBL" id="WMV51512.1"/>
    </source>
</evidence>